<dbReference type="Pfam" id="PF10081">
    <property type="entry name" value="Abhydrolase_9"/>
    <property type="match status" value="1"/>
</dbReference>
<keyword evidence="1" id="KW-0812">Transmembrane</keyword>
<dbReference type="InterPro" id="IPR029058">
    <property type="entry name" value="AB_hydrolase_fold"/>
</dbReference>
<dbReference type="Proteomes" id="UP000011074">
    <property type="component" value="Chromosome"/>
</dbReference>
<feature type="transmembrane region" description="Helical" evidence="1">
    <location>
        <begin position="137"/>
        <end position="157"/>
    </location>
</feature>
<evidence type="ECO:0000313" key="4">
    <source>
        <dbReference type="EMBL" id="QST83229.1"/>
    </source>
</evidence>
<feature type="transmembrane region" description="Helical" evidence="1">
    <location>
        <begin position="60"/>
        <end position="87"/>
    </location>
</feature>
<gene>
    <name evidence="4" type="ORF">SRIM_026435</name>
</gene>
<feature type="transmembrane region" description="Helical" evidence="1">
    <location>
        <begin position="178"/>
        <end position="196"/>
    </location>
</feature>
<dbReference type="AlphaFoldDB" id="A0A8A1UTY4"/>
<dbReference type="InterPro" id="IPR027787">
    <property type="entry name" value="Alpha/beta-hydrolase_catalytic"/>
</dbReference>
<evidence type="ECO:0000313" key="5">
    <source>
        <dbReference type="Proteomes" id="UP000011074"/>
    </source>
</evidence>
<evidence type="ECO:0000259" key="3">
    <source>
        <dbReference type="Pfam" id="PF15420"/>
    </source>
</evidence>
<evidence type="ECO:0000259" key="2">
    <source>
        <dbReference type="Pfam" id="PF10081"/>
    </source>
</evidence>
<proteinExistence type="predicted"/>
<reference evidence="4" key="1">
    <citation type="submission" date="2012-12" db="EMBL/GenBank/DDBJ databases">
        <authorList>
            <person name="Pethick F.E."/>
            <person name="MacFadyen A.C."/>
            <person name="Tang Z."/>
            <person name="Sangal V."/>
            <person name="Tze-Tze L."/>
            <person name="Chu J."/>
            <person name="Guo M."/>
            <person name="Kirby R."/>
            <person name="Hoskisson P.A."/>
            <person name="Herron P.R."/>
            <person name="Hunter I.S."/>
        </authorList>
    </citation>
    <scope>NUCLEOTIDE SEQUENCE</scope>
    <source>
        <strain evidence="4">ATCC 10970</strain>
    </source>
</reference>
<dbReference type="Pfam" id="PF15420">
    <property type="entry name" value="Abhydrolase_9_N"/>
    <property type="match status" value="1"/>
</dbReference>
<protein>
    <recommendedName>
        <fullName evidence="6">Integral membrane protein</fullName>
    </recommendedName>
</protein>
<dbReference type="EMBL" id="CP048261">
    <property type="protein sequence ID" value="QST83229.1"/>
    <property type="molecule type" value="Genomic_DNA"/>
</dbReference>
<sequence length="575" mass="63533">MGQMSALLHLLARWLTRPYWDAPDPSWIVRRWPDLTACCVAALFFWLSLTPSLLPRPWYLQGLVGGITAAIGYALGAAASSLFRALCRRRPGERARARCWLAFHVLGIALSTAAVSWSAHAQRRLRRLQEVEPSLVWHTPMIILIAVAVCALLVLLARCVRLVARRLTRFFGRWVPRPAAYVIGVALTALLVTIGSKDVLYERGFIDIVDRISKAANLSTADGITQPASAYVSGGPTSVVDWAELGAEGRNFIGSVPRKQDIAAFTGRPAKDPVRVYIGEQEGGDAHFRRTADLAVQELERTGGFDRKVLALLGTTGSGWVDPRMPEPLEYMYGGDSAIVATQYSYLPSWISFLVDKEKAARDARAVFDAVYAKWSALPADDRPKLVVGGESLGTYATEAAFDGLDDMLGKVDGALLAGPPNVSPVWKEVTAGRDPGSPVWRPEYDRGRHVRFAQYPERDLKRPDGPWEHPRVVYLQNASDPVVWWTPDLLWHRPAWLNRPLGPDVTDEMRFWPVITFWQTTVDLAVSFGAPPPHGHRYGTGAVDGWAAVVPPPGWTDQDTARLRAYEGAKDAPY</sequence>
<organism evidence="4 5">
    <name type="scientific">Streptomyces rimosus subsp. rimosus (strain ATCC 10970 / DSM 40260 / JCM 4667 / NRRL 2234)</name>
    <dbReference type="NCBI Taxonomy" id="1265868"/>
    <lineage>
        <taxon>Bacteria</taxon>
        <taxon>Bacillati</taxon>
        <taxon>Actinomycetota</taxon>
        <taxon>Actinomycetes</taxon>
        <taxon>Kitasatosporales</taxon>
        <taxon>Streptomycetaceae</taxon>
        <taxon>Streptomyces</taxon>
    </lineage>
</organism>
<evidence type="ECO:0000256" key="1">
    <source>
        <dbReference type="SAM" id="Phobius"/>
    </source>
</evidence>
<feature type="domain" description="Alpha/beta-hydrolase N-terminal" evidence="3">
    <location>
        <begin position="49"/>
        <end position="257"/>
    </location>
</feature>
<reference evidence="4" key="3">
    <citation type="journal article" date="2021" name="bioRxiv">
        <title>Bilateral symmetry of linear streptomycete chromosomes.</title>
        <authorList>
            <person name="Algora-Gallardo L."/>
            <person name="Schniete J.K."/>
            <person name="Mark D.R."/>
            <person name="Hunter I.S."/>
            <person name="Herron P.R."/>
        </authorList>
    </citation>
    <scope>NUCLEOTIDE SEQUENCE</scope>
    <source>
        <strain evidence="4">ATCC 10970</strain>
    </source>
</reference>
<feature type="transmembrane region" description="Helical" evidence="1">
    <location>
        <begin position="35"/>
        <end position="54"/>
    </location>
</feature>
<evidence type="ECO:0008006" key="6">
    <source>
        <dbReference type="Google" id="ProtNLM"/>
    </source>
</evidence>
<dbReference type="SUPFAM" id="SSF53474">
    <property type="entry name" value="alpha/beta-Hydrolases"/>
    <property type="match status" value="1"/>
</dbReference>
<name>A0A8A1UTY4_STRR1</name>
<feature type="domain" description="Alpha/beta-hydrolase catalytic" evidence="2">
    <location>
        <begin position="274"/>
        <end position="564"/>
    </location>
</feature>
<keyword evidence="1" id="KW-1133">Transmembrane helix</keyword>
<keyword evidence="1" id="KW-0472">Membrane</keyword>
<feature type="transmembrane region" description="Helical" evidence="1">
    <location>
        <begin position="99"/>
        <end position="117"/>
    </location>
</feature>
<accession>A0A8A1UTY4</accession>
<reference evidence="4" key="2">
    <citation type="submission" date="2020-01" db="EMBL/GenBank/DDBJ databases">
        <authorList>
            <person name="Algora L."/>
            <person name="Schniete J.K."/>
            <person name="MacFadyen A."/>
            <person name="Hoskisson P.A."/>
            <person name="Hunter I.S."/>
            <person name="Herron P.R."/>
        </authorList>
    </citation>
    <scope>NUCLEOTIDE SEQUENCE</scope>
    <source>
        <strain evidence="4">ATCC 10970</strain>
    </source>
</reference>
<dbReference type="InterPro" id="IPR027788">
    <property type="entry name" value="Alpha/beta-hydrolase_N_dom"/>
</dbReference>